<keyword evidence="5" id="KW-0804">Transcription</keyword>
<feature type="compositionally biased region" description="Basic and acidic residues" evidence="8">
    <location>
        <begin position="1189"/>
        <end position="1217"/>
    </location>
</feature>
<protein>
    <recommendedName>
        <fullName evidence="9">Fork-head domain-containing protein</fullName>
    </recommendedName>
</protein>
<keyword evidence="6 7" id="KW-0539">Nucleus</keyword>
<feature type="compositionally biased region" description="Polar residues" evidence="8">
    <location>
        <begin position="1141"/>
        <end position="1154"/>
    </location>
</feature>
<dbReference type="PROSITE" id="PS50039">
    <property type="entry name" value="FORK_HEAD_3"/>
    <property type="match status" value="1"/>
</dbReference>
<dbReference type="SMART" id="SM00906">
    <property type="entry name" value="Fungal_trans"/>
    <property type="match status" value="1"/>
</dbReference>
<dbReference type="GO" id="GO:0003700">
    <property type="term" value="F:DNA-binding transcription factor activity"/>
    <property type="evidence" value="ECO:0007669"/>
    <property type="project" value="InterPro"/>
</dbReference>
<dbReference type="InterPro" id="IPR007219">
    <property type="entry name" value="XnlR_reg_dom"/>
</dbReference>
<dbReference type="SUPFAM" id="SSF46785">
    <property type="entry name" value="Winged helix' DNA-binding domain"/>
    <property type="match status" value="1"/>
</dbReference>
<reference evidence="10 11" key="1">
    <citation type="journal article" date="2020" name="ISME J.">
        <title>Uncovering the hidden diversity of litter-decomposition mechanisms in mushroom-forming fungi.</title>
        <authorList>
            <person name="Floudas D."/>
            <person name="Bentzer J."/>
            <person name="Ahren D."/>
            <person name="Johansson T."/>
            <person name="Persson P."/>
            <person name="Tunlid A."/>
        </authorList>
    </citation>
    <scope>NUCLEOTIDE SEQUENCE [LARGE SCALE GENOMIC DNA]</scope>
    <source>
        <strain evidence="10 11">CBS 175.51</strain>
    </source>
</reference>
<dbReference type="AlphaFoldDB" id="A0A8H5F4D7"/>
<dbReference type="EMBL" id="JAACJK010000166">
    <property type="protein sequence ID" value="KAF5323395.1"/>
    <property type="molecule type" value="Genomic_DNA"/>
</dbReference>
<feature type="region of interest" description="Disordered" evidence="8">
    <location>
        <begin position="1189"/>
        <end position="1246"/>
    </location>
</feature>
<dbReference type="Gene3D" id="1.10.10.10">
    <property type="entry name" value="Winged helix-like DNA-binding domain superfamily/Winged helix DNA-binding domain"/>
    <property type="match status" value="1"/>
</dbReference>
<dbReference type="InterPro" id="IPR011008">
    <property type="entry name" value="Dimeric_a/b-barrel"/>
</dbReference>
<feature type="region of interest" description="Disordered" evidence="8">
    <location>
        <begin position="479"/>
        <end position="505"/>
    </location>
</feature>
<dbReference type="PANTHER" id="PTHR31313">
    <property type="entry name" value="TY1 ENHANCER ACTIVATOR"/>
    <property type="match status" value="1"/>
</dbReference>
<dbReference type="OrthoDB" id="2123952at2759"/>
<evidence type="ECO:0000256" key="4">
    <source>
        <dbReference type="ARBA" id="ARBA00023125"/>
    </source>
</evidence>
<accession>A0A8H5F4D7</accession>
<keyword evidence="2" id="KW-0862">Zinc</keyword>
<dbReference type="GO" id="GO:0043565">
    <property type="term" value="F:sequence-specific DNA binding"/>
    <property type="evidence" value="ECO:0007669"/>
    <property type="project" value="InterPro"/>
</dbReference>
<keyword evidence="11" id="KW-1185">Reference proteome</keyword>
<comment type="caution">
    <text evidence="10">The sequence shown here is derived from an EMBL/GenBank/DDBJ whole genome shotgun (WGS) entry which is preliminary data.</text>
</comment>
<dbReference type="Pfam" id="PF04082">
    <property type="entry name" value="Fungal_trans"/>
    <property type="match status" value="1"/>
</dbReference>
<keyword evidence="4 7" id="KW-0238">DNA-binding</keyword>
<feature type="compositionally biased region" description="Low complexity" evidence="8">
    <location>
        <begin position="484"/>
        <end position="499"/>
    </location>
</feature>
<evidence type="ECO:0000256" key="1">
    <source>
        <dbReference type="ARBA" id="ARBA00022723"/>
    </source>
</evidence>
<feature type="region of interest" description="Disordered" evidence="8">
    <location>
        <begin position="259"/>
        <end position="295"/>
    </location>
</feature>
<evidence type="ECO:0000256" key="8">
    <source>
        <dbReference type="SAM" id="MobiDB-lite"/>
    </source>
</evidence>
<feature type="compositionally biased region" description="Pro residues" evidence="8">
    <location>
        <begin position="1223"/>
        <end position="1232"/>
    </location>
</feature>
<feature type="region of interest" description="Disordered" evidence="8">
    <location>
        <begin position="981"/>
        <end position="1035"/>
    </location>
</feature>
<evidence type="ECO:0000256" key="6">
    <source>
        <dbReference type="ARBA" id="ARBA00023242"/>
    </source>
</evidence>
<dbReference type="Pfam" id="PF00250">
    <property type="entry name" value="Forkhead"/>
    <property type="match status" value="1"/>
</dbReference>
<comment type="subcellular location">
    <subcellularLocation>
        <location evidence="7">Nucleus</location>
    </subcellularLocation>
</comment>
<feature type="compositionally biased region" description="Acidic residues" evidence="8">
    <location>
        <begin position="1095"/>
        <end position="1105"/>
    </location>
</feature>
<dbReference type="SUPFAM" id="SSF54909">
    <property type="entry name" value="Dimeric alpha+beta barrel"/>
    <property type="match status" value="1"/>
</dbReference>
<gene>
    <name evidence="10" type="ORF">D9611_005621</name>
</gene>
<feature type="DNA-binding region" description="Fork-head" evidence="7">
    <location>
        <begin position="939"/>
        <end position="1011"/>
    </location>
</feature>
<dbReference type="GO" id="GO:0005634">
    <property type="term" value="C:nucleus"/>
    <property type="evidence" value="ECO:0007669"/>
    <property type="project" value="UniProtKB-SubCell"/>
</dbReference>
<dbReference type="Gene3D" id="3.30.70.100">
    <property type="match status" value="1"/>
</dbReference>
<dbReference type="InterPro" id="IPR051615">
    <property type="entry name" value="Transcr_Regulatory_Elem"/>
</dbReference>
<dbReference type="InterPro" id="IPR036388">
    <property type="entry name" value="WH-like_DNA-bd_sf"/>
</dbReference>
<evidence type="ECO:0000256" key="2">
    <source>
        <dbReference type="ARBA" id="ARBA00022833"/>
    </source>
</evidence>
<evidence type="ECO:0000313" key="10">
    <source>
        <dbReference type="EMBL" id="KAF5323395.1"/>
    </source>
</evidence>
<sequence length="1246" mass="139376">MFTSAVRRFATSPTALSSAGKRGISVQSLLHGSPEAKKEGDLESAQHSKLVGRGKYVHGFEIHRVKPDQVEEYKEAAKRFYTGIKDDADLKVKLTGSWETIVGQQDTFLHILEYENYAGYDKTTKLIRESKEYSDAHKALLPFINSRSSQLNQEFAFFPTAPPHTEGGLFELRDEVLKLAANSSRQSERGSLKLADFIKRTTSGSIHPGVKTIVSDLKQDDLAREILDRVDMGPYGPSGRRLQSVGSTREDFFASVLKSNEMSNSRDPSRALRQSRVSREIVSSSQDHGLSVVPTKEWQDNLSQRLMSFSSASHAPQPSSSSYGNLEFDSQYGHAAQKRRLNAQASSSTNGPPDWSNMYTMDPTTDDDEDFREATTEMGQLSLDEHQEVRYHGKSSGLHLLGRSQRQDDRIEGGVWRLPMARVWPASKFGLPSAVPDDSHVHLPPREEQDVLIDIYFTYVHPTFPIIYKSRFLSEYKERGGSTAGSPSASSTYSSSTATPRPEPTQEVTPLLLLSMFAVAARFKDDEEADTSNGTVRNSRPSVVQAIMLLGYAEFGIGSMEQGWLLIGMGIRMAYDLGLNCDSSKWKIHDRDLFSPEESQTRRQIWWACFLADKYGSFYMGRPIMIKDGDYDTPLPDIDPVEDRQPWQPLHAIDNTPYHPVPGRVMSSFCAACRLSVIMGAIIAKVYPVQPPVGESRQTITGDLESRLDQWYITLPEHLRYESAGRRATPPPQVLFLHIRYWGAVLLLHRALIPNWKRMDDAVRKSTVGYRAFDLARAAASHMSTIVTVYRETFSLRRASPFMTSYLLSAGIMHTLTMNLLPDSVDASFGLKQCLAALKDMELAWPSAARAWELLNGVHLGNSVSSSSYWEYPQQDRSKRQAHDAFEDEKNSNYLQAENYPALHDQQNGMSSENGVQDLSTRIMAHMLGLEMPGVEPSTSYFPGYEWWPRTNQGYPQPPPQGPTWKQSVRHHLSLNRLFERQPRPVTDPGFGSYWTVNLSAPPGTKRPRKRGRNAKDSGEGPSKSPTEYEMAPLPGTSSAAINHALNNLAPPVGRRRGRPRKASGTYTAPRDETPISSHGGDDADGVITPLDGPPESDDEYDSRDEDPAISPFDHHGSGAPYIPPSYTHNSRPSMAFQLPPMNNSNTDDSSQSVIERLREEVGILRRQSAEAVSVSLRLSEQLAQAQREIERSRNEIRDLEDALEDEQGRRLELERRRGVHVIPPPPQPIVPPSAVRSPERNRGPI</sequence>
<dbReference type="PANTHER" id="PTHR31313:SF78">
    <property type="entry name" value="TRANSCRIPTION FACTOR DOMAIN-CONTAINING PROTEIN"/>
    <property type="match status" value="1"/>
</dbReference>
<dbReference type="GO" id="GO:0008270">
    <property type="term" value="F:zinc ion binding"/>
    <property type="evidence" value="ECO:0007669"/>
    <property type="project" value="InterPro"/>
</dbReference>
<keyword evidence="3" id="KW-0805">Transcription regulation</keyword>
<feature type="region of interest" description="Disordered" evidence="8">
    <location>
        <begin position="1048"/>
        <end position="1154"/>
    </location>
</feature>
<evidence type="ECO:0000256" key="3">
    <source>
        <dbReference type="ARBA" id="ARBA00023015"/>
    </source>
</evidence>
<dbReference type="GO" id="GO:0006351">
    <property type="term" value="P:DNA-templated transcription"/>
    <property type="evidence" value="ECO:0007669"/>
    <property type="project" value="InterPro"/>
</dbReference>
<dbReference type="Proteomes" id="UP000541558">
    <property type="component" value="Unassembled WGS sequence"/>
</dbReference>
<feature type="compositionally biased region" description="Polar residues" evidence="8">
    <location>
        <begin position="343"/>
        <end position="363"/>
    </location>
</feature>
<dbReference type="InterPro" id="IPR001766">
    <property type="entry name" value="Fork_head_dom"/>
</dbReference>
<evidence type="ECO:0000256" key="5">
    <source>
        <dbReference type="ARBA" id="ARBA00023163"/>
    </source>
</evidence>
<keyword evidence="1" id="KW-0479">Metal-binding</keyword>
<organism evidence="10 11">
    <name type="scientific">Ephemerocybe angulata</name>
    <dbReference type="NCBI Taxonomy" id="980116"/>
    <lineage>
        <taxon>Eukaryota</taxon>
        <taxon>Fungi</taxon>
        <taxon>Dikarya</taxon>
        <taxon>Basidiomycota</taxon>
        <taxon>Agaricomycotina</taxon>
        <taxon>Agaricomycetes</taxon>
        <taxon>Agaricomycetidae</taxon>
        <taxon>Agaricales</taxon>
        <taxon>Agaricineae</taxon>
        <taxon>Psathyrellaceae</taxon>
        <taxon>Ephemerocybe</taxon>
    </lineage>
</organism>
<feature type="region of interest" description="Disordered" evidence="8">
    <location>
        <begin position="333"/>
        <end position="370"/>
    </location>
</feature>
<dbReference type="CDD" id="cd12148">
    <property type="entry name" value="fungal_TF_MHR"/>
    <property type="match status" value="1"/>
</dbReference>
<dbReference type="InterPro" id="IPR036390">
    <property type="entry name" value="WH_DNA-bd_sf"/>
</dbReference>
<feature type="domain" description="Fork-head" evidence="9">
    <location>
        <begin position="939"/>
        <end position="1011"/>
    </location>
</feature>
<name>A0A8H5F4D7_9AGAR</name>
<evidence type="ECO:0000259" key="9">
    <source>
        <dbReference type="PROSITE" id="PS50039"/>
    </source>
</evidence>
<evidence type="ECO:0000256" key="7">
    <source>
        <dbReference type="PROSITE-ProRule" id="PRU00089"/>
    </source>
</evidence>
<evidence type="ECO:0000313" key="11">
    <source>
        <dbReference type="Proteomes" id="UP000541558"/>
    </source>
</evidence>
<proteinExistence type="predicted"/>